<evidence type="ECO:0000256" key="1">
    <source>
        <dbReference type="ARBA" id="ARBA00009919"/>
    </source>
</evidence>
<dbReference type="RefSeq" id="WP_244870320.1">
    <property type="nucleotide sequence ID" value="NZ_CP007493.1"/>
</dbReference>
<evidence type="ECO:0000259" key="2">
    <source>
        <dbReference type="Pfam" id="PF00899"/>
    </source>
</evidence>
<dbReference type="InterPro" id="IPR045886">
    <property type="entry name" value="ThiF/MoeB/HesA"/>
</dbReference>
<name>A0A3G1A5Y9_9CREN</name>
<dbReference type="GeneID" id="25406625"/>
<dbReference type="Pfam" id="PF00899">
    <property type="entry name" value="ThiF"/>
    <property type="match status" value="1"/>
</dbReference>
<protein>
    <submittedName>
        <fullName evidence="3">Sulfur carrier protein adenylyltransferase ThiF</fullName>
    </submittedName>
</protein>
<dbReference type="CDD" id="cd00757">
    <property type="entry name" value="ThiF_MoeB_HesA_family"/>
    <property type="match status" value="1"/>
</dbReference>
<dbReference type="EMBL" id="CP007493">
    <property type="protein sequence ID" value="AJB42266.1"/>
    <property type="molecule type" value="Genomic_DNA"/>
</dbReference>
<gene>
    <name evidence="3" type="ORF">TCARB_1218</name>
</gene>
<dbReference type="Gene3D" id="3.40.50.720">
    <property type="entry name" value="NAD(P)-binding Rossmann-like Domain"/>
    <property type="match status" value="1"/>
</dbReference>
<dbReference type="FunFam" id="3.40.50.720:FF:000080">
    <property type="entry name" value="Thiazole biosynthesis adenylyltransferase ThiF"/>
    <property type="match status" value="1"/>
</dbReference>
<dbReference type="GO" id="GO:0016779">
    <property type="term" value="F:nucleotidyltransferase activity"/>
    <property type="evidence" value="ECO:0007669"/>
    <property type="project" value="UniProtKB-KW"/>
</dbReference>
<dbReference type="PANTHER" id="PTHR10953">
    <property type="entry name" value="UBIQUITIN-ACTIVATING ENZYME E1"/>
    <property type="match status" value="1"/>
</dbReference>
<evidence type="ECO:0000313" key="3">
    <source>
        <dbReference type="EMBL" id="AJB42266.1"/>
    </source>
</evidence>
<reference evidence="4" key="1">
    <citation type="book" date="2010" name="EXTREMOPHILES" publisher="0:0-0">
        <title>Complete genome sequences of ten hyperthermophilic archaea reveal their metabolic capabilities and possible ecological roles.</title>
        <editorList>
            <person name="?"/>
        </editorList>
        <authorList>
            <person name="Ravin N.V."/>
            <person name="Mardanov A.V."/>
            <person name="Bonch-Osmolovskaya E.A."/>
            <person name="Skryabin K.G."/>
        </authorList>
    </citation>
    <scope>NUCLEOTIDE SEQUENCE [LARGE SCALE GENOMIC DNA]</scope>
    <source>
        <strain evidence="4">1505</strain>
    </source>
</reference>
<dbReference type="GO" id="GO:0005737">
    <property type="term" value="C:cytoplasm"/>
    <property type="evidence" value="ECO:0007669"/>
    <property type="project" value="TreeGrafter"/>
</dbReference>
<feature type="domain" description="THIF-type NAD/FAD binding fold" evidence="2">
    <location>
        <begin position="18"/>
        <end position="247"/>
    </location>
</feature>
<organism evidence="3 4">
    <name type="scientific">Thermofilum adornatum 1505</name>
    <dbReference type="NCBI Taxonomy" id="697581"/>
    <lineage>
        <taxon>Archaea</taxon>
        <taxon>Thermoproteota</taxon>
        <taxon>Thermoprotei</taxon>
        <taxon>Thermofilales</taxon>
        <taxon>Thermofilaceae</taxon>
        <taxon>Thermofilum</taxon>
    </lineage>
</organism>
<keyword evidence="3" id="KW-0808">Transferase</keyword>
<keyword evidence="3" id="KW-0548">Nucleotidyltransferase</keyword>
<dbReference type="STRING" id="697581.TCARB_1218"/>
<dbReference type="InterPro" id="IPR000594">
    <property type="entry name" value="ThiF_NAD_FAD-bd"/>
</dbReference>
<sequence>MTSKENKGLLTKEELERYDRQIRVWGIEAQEKIKRAKVAVVGAGGLGSPVSYYLAAAGVGSLLIVDSEIIETSNLNRQILHWTSDIGRPKVESAKEKLEKLNPNVTIKVVRKKIESLDDAIEIAREVDIVVDCLDNWATRFLLNEACVKLRKPLVHAGVRELYGQLTVVKPYEGPCLRCIFPMNPPEESTFPIVGPVPGVIGALEALEALKLITGHGETLVGKLLFYDGYRNSFDIVKVERRPDCPVCGRRP</sequence>
<proteinExistence type="inferred from homology"/>
<dbReference type="GO" id="GO:0004792">
    <property type="term" value="F:thiosulfate-cyanide sulfurtransferase activity"/>
    <property type="evidence" value="ECO:0007669"/>
    <property type="project" value="TreeGrafter"/>
</dbReference>
<comment type="similarity">
    <text evidence="1">Belongs to the HesA/MoeB/ThiF family.</text>
</comment>
<dbReference type="InterPro" id="IPR035985">
    <property type="entry name" value="Ubiquitin-activating_enz"/>
</dbReference>
<accession>A0A3G1A5Y9</accession>
<dbReference type="AlphaFoldDB" id="A0A3G1A5Y9"/>
<dbReference type="GO" id="GO:0008641">
    <property type="term" value="F:ubiquitin-like modifier activating enzyme activity"/>
    <property type="evidence" value="ECO:0007669"/>
    <property type="project" value="InterPro"/>
</dbReference>
<dbReference type="KEGG" id="tcb:TCARB_1218"/>
<evidence type="ECO:0000313" key="4">
    <source>
        <dbReference type="Proteomes" id="UP000266720"/>
    </source>
</evidence>
<dbReference type="SUPFAM" id="SSF69572">
    <property type="entry name" value="Activating enzymes of the ubiquitin-like proteins"/>
    <property type="match status" value="1"/>
</dbReference>
<dbReference type="Proteomes" id="UP000266720">
    <property type="component" value="Chromosome"/>
</dbReference>
<dbReference type="PANTHER" id="PTHR10953:SF102">
    <property type="entry name" value="ADENYLYLTRANSFERASE AND SULFURTRANSFERASE MOCS3"/>
    <property type="match status" value="1"/>
</dbReference>